<keyword evidence="4" id="KW-0807">Transducer</keyword>
<dbReference type="AlphaFoldDB" id="A0A2T7NDL6"/>
<dbReference type="GO" id="GO:0016020">
    <property type="term" value="C:membrane"/>
    <property type="evidence" value="ECO:0007669"/>
    <property type="project" value="UniProtKB-SubCell"/>
</dbReference>
<sequence length="189" mass="20982">MPERLFGSVWASHFLSAVIASERCFCVVSPFHAKRLLKTSTMAAIIVVGCTLLTAGMCAIVAPKHISVCRFDPLTNITDNIVYTTTAASSTSSDGDLKMTHKEASVTRMLMATSVLFIVCITPNLLLQVTTLVVPDFSQTGLYQHLISSCWRIVYCFWMMNSSCPFFVYFKMGSKFRGMDSHTTEGRKH</sequence>
<keyword evidence="5" id="KW-0472">Membrane</keyword>
<dbReference type="GO" id="GO:0004930">
    <property type="term" value="F:G protein-coupled receptor activity"/>
    <property type="evidence" value="ECO:0007669"/>
    <property type="project" value="UniProtKB-KW"/>
</dbReference>
<keyword evidence="3" id="KW-0675">Receptor</keyword>
<evidence type="ECO:0008006" key="8">
    <source>
        <dbReference type="Google" id="ProtNLM"/>
    </source>
</evidence>
<dbReference type="OrthoDB" id="10033446at2759"/>
<comment type="subcellular location">
    <subcellularLocation>
        <location evidence="1">Membrane</location>
        <topology evidence="1">Multi-pass membrane protein</topology>
    </subcellularLocation>
</comment>
<evidence type="ECO:0000256" key="1">
    <source>
        <dbReference type="ARBA" id="ARBA00004141"/>
    </source>
</evidence>
<dbReference type="Gene3D" id="1.20.1070.10">
    <property type="entry name" value="Rhodopsin 7-helix transmembrane proteins"/>
    <property type="match status" value="1"/>
</dbReference>
<proteinExistence type="predicted"/>
<feature type="transmembrane region" description="Helical" evidence="5">
    <location>
        <begin position="146"/>
        <end position="170"/>
    </location>
</feature>
<dbReference type="SUPFAM" id="SSF81321">
    <property type="entry name" value="Family A G protein-coupled receptor-like"/>
    <property type="match status" value="1"/>
</dbReference>
<reference evidence="6 7" key="1">
    <citation type="submission" date="2018-04" db="EMBL/GenBank/DDBJ databases">
        <title>The genome of golden apple snail Pomacea canaliculata provides insight into stress tolerance and invasive adaptation.</title>
        <authorList>
            <person name="Liu C."/>
            <person name="Liu B."/>
            <person name="Ren Y."/>
            <person name="Zhang Y."/>
            <person name="Wang H."/>
            <person name="Li S."/>
            <person name="Jiang F."/>
            <person name="Yin L."/>
            <person name="Zhang G."/>
            <person name="Qian W."/>
            <person name="Fan W."/>
        </authorList>
    </citation>
    <scope>NUCLEOTIDE SEQUENCE [LARGE SCALE GENOMIC DNA]</scope>
    <source>
        <strain evidence="6">SZHN2017</strain>
        <tissue evidence="6">Muscle</tissue>
    </source>
</reference>
<dbReference type="PANTHER" id="PTHR24243">
    <property type="entry name" value="G-PROTEIN COUPLED RECEPTOR"/>
    <property type="match status" value="1"/>
</dbReference>
<dbReference type="Proteomes" id="UP000245119">
    <property type="component" value="Linkage Group LG13"/>
</dbReference>
<name>A0A2T7NDL6_POMCA</name>
<evidence type="ECO:0000313" key="6">
    <source>
        <dbReference type="EMBL" id="PVD19259.1"/>
    </source>
</evidence>
<evidence type="ECO:0000256" key="3">
    <source>
        <dbReference type="ARBA" id="ARBA00023170"/>
    </source>
</evidence>
<gene>
    <name evidence="6" type="ORF">C0Q70_19745</name>
</gene>
<organism evidence="6 7">
    <name type="scientific">Pomacea canaliculata</name>
    <name type="common">Golden apple snail</name>
    <dbReference type="NCBI Taxonomy" id="400727"/>
    <lineage>
        <taxon>Eukaryota</taxon>
        <taxon>Metazoa</taxon>
        <taxon>Spiralia</taxon>
        <taxon>Lophotrochozoa</taxon>
        <taxon>Mollusca</taxon>
        <taxon>Gastropoda</taxon>
        <taxon>Caenogastropoda</taxon>
        <taxon>Architaenioglossa</taxon>
        <taxon>Ampullarioidea</taxon>
        <taxon>Ampullariidae</taxon>
        <taxon>Pomacea</taxon>
    </lineage>
</organism>
<evidence type="ECO:0000256" key="2">
    <source>
        <dbReference type="ARBA" id="ARBA00023040"/>
    </source>
</evidence>
<evidence type="ECO:0000313" key="7">
    <source>
        <dbReference type="Proteomes" id="UP000245119"/>
    </source>
</evidence>
<protein>
    <recommendedName>
        <fullName evidence="8">G-protein coupled receptors family 1 profile domain-containing protein</fullName>
    </recommendedName>
</protein>
<evidence type="ECO:0000256" key="5">
    <source>
        <dbReference type="SAM" id="Phobius"/>
    </source>
</evidence>
<evidence type="ECO:0000256" key="4">
    <source>
        <dbReference type="ARBA" id="ARBA00023224"/>
    </source>
</evidence>
<keyword evidence="7" id="KW-1185">Reference proteome</keyword>
<keyword evidence="2" id="KW-0297">G-protein coupled receptor</keyword>
<feature type="transmembrane region" description="Helical" evidence="5">
    <location>
        <begin position="106"/>
        <end position="126"/>
    </location>
</feature>
<comment type="caution">
    <text evidence="6">The sequence shown here is derived from an EMBL/GenBank/DDBJ whole genome shotgun (WGS) entry which is preliminary data.</text>
</comment>
<dbReference type="PANTHER" id="PTHR24243:SF208">
    <property type="entry name" value="PYROKININ-1 RECEPTOR"/>
    <property type="match status" value="1"/>
</dbReference>
<dbReference type="EMBL" id="PZQS01000013">
    <property type="protein sequence ID" value="PVD19259.1"/>
    <property type="molecule type" value="Genomic_DNA"/>
</dbReference>
<accession>A0A2T7NDL6</accession>
<keyword evidence="5" id="KW-1133">Transmembrane helix</keyword>
<feature type="transmembrane region" description="Helical" evidence="5">
    <location>
        <begin position="44"/>
        <end position="62"/>
    </location>
</feature>
<keyword evidence="5" id="KW-0812">Transmembrane</keyword>